<accession>A0A495J3S7</accession>
<name>A0A495J3S7_9SPHI</name>
<evidence type="ECO:0000313" key="2">
    <source>
        <dbReference type="Proteomes" id="UP000268007"/>
    </source>
</evidence>
<dbReference type="OrthoDB" id="797734at2"/>
<reference evidence="1 2" key="1">
    <citation type="submission" date="2018-10" db="EMBL/GenBank/DDBJ databases">
        <title>Genomic Encyclopedia of Archaeal and Bacterial Type Strains, Phase II (KMG-II): from individual species to whole genera.</title>
        <authorList>
            <person name="Goeker M."/>
        </authorList>
    </citation>
    <scope>NUCLEOTIDE SEQUENCE [LARGE SCALE GENOMIC DNA]</scope>
    <source>
        <strain evidence="1 2">DSM 18602</strain>
    </source>
</reference>
<organism evidence="1 2">
    <name type="scientific">Mucilaginibacter gracilis</name>
    <dbReference type="NCBI Taxonomy" id="423350"/>
    <lineage>
        <taxon>Bacteria</taxon>
        <taxon>Pseudomonadati</taxon>
        <taxon>Bacteroidota</taxon>
        <taxon>Sphingobacteriia</taxon>
        <taxon>Sphingobacteriales</taxon>
        <taxon>Sphingobacteriaceae</taxon>
        <taxon>Mucilaginibacter</taxon>
    </lineage>
</organism>
<gene>
    <name evidence="1" type="ORF">BDD43_2844</name>
</gene>
<sequence>MILIDLNKPELDIIVTLTSDLPTQFIGVENPTYIMVLTNVFSHKVFEIPLANNISINQQRYDHYRIDTTTISTLETGFYSYEIYFISIQDSNLIETGTANVLGAGMQNNTIIFNEAGNSDFIVFNK</sequence>
<protein>
    <submittedName>
        <fullName evidence="1">Uncharacterized protein</fullName>
    </submittedName>
</protein>
<keyword evidence="2" id="KW-1185">Reference proteome</keyword>
<proteinExistence type="predicted"/>
<comment type="caution">
    <text evidence="1">The sequence shown here is derived from an EMBL/GenBank/DDBJ whole genome shotgun (WGS) entry which is preliminary data.</text>
</comment>
<evidence type="ECO:0000313" key="1">
    <source>
        <dbReference type="EMBL" id="RKR82659.1"/>
    </source>
</evidence>
<dbReference type="Proteomes" id="UP000268007">
    <property type="component" value="Unassembled WGS sequence"/>
</dbReference>
<dbReference type="EMBL" id="RBKU01000001">
    <property type="protein sequence ID" value="RKR82659.1"/>
    <property type="molecule type" value="Genomic_DNA"/>
</dbReference>
<dbReference type="RefSeq" id="WP_121198243.1">
    <property type="nucleotide sequence ID" value="NZ_RBKU01000001.1"/>
</dbReference>
<dbReference type="AlphaFoldDB" id="A0A495J3S7"/>